<protein>
    <submittedName>
        <fullName evidence="6">COG3969 Predicted phosphoadenosine phosphosulfate sulfotransferase</fullName>
    </submittedName>
</protein>
<dbReference type="EMBL" id="LR796698">
    <property type="protein sequence ID" value="CAB4160245.1"/>
    <property type="molecule type" value="Genomic_DNA"/>
</dbReference>
<keyword evidence="6" id="KW-0808">Transferase</keyword>
<evidence type="ECO:0000313" key="6">
    <source>
        <dbReference type="EMBL" id="CAB4178354.1"/>
    </source>
</evidence>
<accession>A0A6J5QFA0</accession>
<dbReference type="GO" id="GO:0016740">
    <property type="term" value="F:transferase activity"/>
    <property type="evidence" value="ECO:0007669"/>
    <property type="project" value="UniProtKB-KW"/>
</dbReference>
<dbReference type="SUPFAM" id="SSF52402">
    <property type="entry name" value="Adenine nucleotide alpha hydrolases-like"/>
    <property type="match status" value="1"/>
</dbReference>
<evidence type="ECO:0000313" key="9">
    <source>
        <dbReference type="EMBL" id="CAB4213169.1"/>
    </source>
</evidence>
<dbReference type="EMBL" id="LR796878">
    <property type="protein sequence ID" value="CAB4172007.1"/>
    <property type="molecule type" value="Genomic_DNA"/>
</dbReference>
<dbReference type="EMBL" id="LR796762">
    <property type="protein sequence ID" value="CAB4164676.1"/>
    <property type="molecule type" value="Genomic_DNA"/>
</dbReference>
<dbReference type="EMBL" id="LR797395">
    <property type="protein sequence ID" value="CAB4213169.1"/>
    <property type="molecule type" value="Genomic_DNA"/>
</dbReference>
<evidence type="ECO:0000313" key="5">
    <source>
        <dbReference type="EMBL" id="CAB4172007.1"/>
    </source>
</evidence>
<dbReference type="PANTHER" id="PTHR30083">
    <property type="entry name" value="TRANSCRIPTIONAL REGULATOR-RELATED"/>
    <property type="match status" value="1"/>
</dbReference>
<dbReference type="GO" id="GO:0071453">
    <property type="term" value="P:cellular response to oxygen levels"/>
    <property type="evidence" value="ECO:0007669"/>
    <property type="project" value="TreeGrafter"/>
</dbReference>
<reference evidence="6" key="1">
    <citation type="submission" date="2020-05" db="EMBL/GenBank/DDBJ databases">
        <authorList>
            <person name="Chiriac C."/>
            <person name="Salcher M."/>
            <person name="Ghai R."/>
            <person name="Kavagutti S V."/>
        </authorList>
    </citation>
    <scope>NUCLEOTIDE SEQUENCE</scope>
</reference>
<organism evidence="6">
    <name type="scientific">uncultured Caudovirales phage</name>
    <dbReference type="NCBI Taxonomy" id="2100421"/>
    <lineage>
        <taxon>Viruses</taxon>
        <taxon>Duplodnaviria</taxon>
        <taxon>Heunggongvirae</taxon>
        <taxon>Uroviricota</taxon>
        <taxon>Caudoviricetes</taxon>
        <taxon>Peduoviridae</taxon>
        <taxon>Maltschvirus</taxon>
        <taxon>Maltschvirus maltsch</taxon>
    </lineage>
</organism>
<evidence type="ECO:0000313" key="11">
    <source>
        <dbReference type="EMBL" id="CAB5225177.1"/>
    </source>
</evidence>
<evidence type="ECO:0000313" key="12">
    <source>
        <dbReference type="EMBL" id="CAB5228942.1"/>
    </source>
</evidence>
<gene>
    <name evidence="6" type="ORF">UFOVP1002_105</name>
    <name evidence="7" type="ORF">UFOVP1217_90</name>
    <name evidence="8" type="ORF">UFOVP1343_74</name>
    <name evidence="9" type="ORF">UFOVP1438_123</name>
    <name evidence="12" type="ORF">UFOVP1541_62</name>
    <name evidence="10" type="ORF">UFOVP1592_119</name>
    <name evidence="1" type="ORF">UFOVP465_168</name>
    <name evidence="2" type="ORF">UFOVP666_26</name>
    <name evidence="3" type="ORF">UFOVP727_103</name>
    <name evidence="11" type="ORF">UFOVP741_106</name>
    <name evidence="4" type="ORF">UFOVP819_54</name>
    <name evidence="5" type="ORF">UFOVP926_33</name>
</gene>
<proteinExistence type="predicted"/>
<dbReference type="EMBL" id="LR796961">
    <property type="protein sequence ID" value="CAB4178354.1"/>
    <property type="molecule type" value="Genomic_DNA"/>
</dbReference>
<dbReference type="EMBL" id="LR796644">
    <property type="protein sequence ID" value="CAB4155833.1"/>
    <property type="molecule type" value="Genomic_DNA"/>
</dbReference>
<evidence type="ECO:0000313" key="8">
    <source>
        <dbReference type="EMBL" id="CAB4200723.1"/>
    </source>
</evidence>
<name>A0A6J5QFA0_9CAUD</name>
<evidence type="ECO:0000313" key="2">
    <source>
        <dbReference type="EMBL" id="CAB4155833.1"/>
    </source>
</evidence>
<dbReference type="EMBL" id="LR796443">
    <property type="protein sequence ID" value="CAB4145249.1"/>
    <property type="molecule type" value="Genomic_DNA"/>
</dbReference>
<dbReference type="InterPro" id="IPR014729">
    <property type="entry name" value="Rossmann-like_a/b/a_fold"/>
</dbReference>
<dbReference type="PANTHER" id="PTHR30083:SF0">
    <property type="entry name" value="3'-PHOSPHOADENOSINE 5'-PHOSPHOSULFATE SULFOTRANSFERASE (PAPS REDUCTASE)_FAD SYNTHETASE"/>
    <property type="match status" value="1"/>
</dbReference>
<evidence type="ECO:0000313" key="1">
    <source>
        <dbReference type="EMBL" id="CAB4145249.1"/>
    </source>
</evidence>
<dbReference type="EMBL" id="LR797177">
    <property type="protein sequence ID" value="CAB4191682.1"/>
    <property type="molecule type" value="Genomic_DNA"/>
</dbReference>
<dbReference type="EMBL" id="LR798395">
    <property type="protein sequence ID" value="CAB5228942.1"/>
    <property type="molecule type" value="Genomic_DNA"/>
</dbReference>
<dbReference type="EMBL" id="LR797305">
    <property type="protein sequence ID" value="CAB4200723.1"/>
    <property type="molecule type" value="Genomic_DNA"/>
</dbReference>
<evidence type="ECO:0000313" key="10">
    <source>
        <dbReference type="EMBL" id="CAB4217898.1"/>
    </source>
</evidence>
<evidence type="ECO:0000313" key="7">
    <source>
        <dbReference type="EMBL" id="CAB4191682.1"/>
    </source>
</evidence>
<dbReference type="EMBL" id="LR798341">
    <property type="protein sequence ID" value="CAB5225177.1"/>
    <property type="molecule type" value="Genomic_DNA"/>
</dbReference>
<evidence type="ECO:0000313" key="3">
    <source>
        <dbReference type="EMBL" id="CAB4160245.1"/>
    </source>
</evidence>
<evidence type="ECO:0000313" key="4">
    <source>
        <dbReference type="EMBL" id="CAB4164676.1"/>
    </source>
</evidence>
<dbReference type="Gene3D" id="3.40.50.620">
    <property type="entry name" value="HUPs"/>
    <property type="match status" value="1"/>
</dbReference>
<dbReference type="EMBL" id="LR797452">
    <property type="protein sequence ID" value="CAB4217898.1"/>
    <property type="molecule type" value="Genomic_DNA"/>
</dbReference>
<sequence>MRHVYDTFDTVCYQFSGGKDSTAIIYLAKEIHEERGLGPVKVIFRDEEMVSPTVIKFVEKVRNYDWVDMEWYCLPSGQEVWVLGRREYVLLWSPQRKADGRLVREMPEWAIRAEHFGLDPSKPCPNLVDYYTMQGKKGRTAFVMGVRANESMVRYRSCVQKLHENYIVSPFLLQKSIPLKFAKVIYDWTTEDVMKFIIEEHKAEYCEYYDLAELTGSNSRVGIPLHSVAIRRIGDVVATEPEFYDQLVRCFPQIDAQRRYWADFDIENLILSYSSLGWDGVSDCIDDHMLTPGMRLDALKFASAFRKKRTVDPHGFPLEYLIRTLLLNEFHQSTPTPVGPKTRAHTMRLKAIEAGEDY</sequence>